<dbReference type="EMBL" id="HBUF01221850">
    <property type="protein sequence ID" value="CAG6669745.1"/>
    <property type="molecule type" value="Transcribed_RNA"/>
</dbReference>
<sequence length="99" mass="12067">MKAHFSAFVMGGRKVLSRDKSLWVRDNTGPKKSRCLFYFFFFHLIARVQNIKNFIQVSRELNINNIVRMRCKKAFETQFQFFRLKFHLNRYLHVLHIIK</sequence>
<accession>A0A8D8SHD4</accession>
<dbReference type="EMBL" id="HBUF01221848">
    <property type="protein sequence ID" value="CAG6669743.1"/>
    <property type="molecule type" value="Transcribed_RNA"/>
</dbReference>
<dbReference type="AlphaFoldDB" id="A0A8D8SHD4"/>
<organism evidence="1">
    <name type="scientific">Cacopsylla melanoneura</name>
    <dbReference type="NCBI Taxonomy" id="428564"/>
    <lineage>
        <taxon>Eukaryota</taxon>
        <taxon>Metazoa</taxon>
        <taxon>Ecdysozoa</taxon>
        <taxon>Arthropoda</taxon>
        <taxon>Hexapoda</taxon>
        <taxon>Insecta</taxon>
        <taxon>Pterygota</taxon>
        <taxon>Neoptera</taxon>
        <taxon>Paraneoptera</taxon>
        <taxon>Hemiptera</taxon>
        <taxon>Sternorrhyncha</taxon>
        <taxon>Psylloidea</taxon>
        <taxon>Psyllidae</taxon>
        <taxon>Psyllinae</taxon>
        <taxon>Cacopsylla</taxon>
    </lineage>
</organism>
<dbReference type="EMBL" id="HBUF01221849">
    <property type="protein sequence ID" value="CAG6669744.1"/>
    <property type="molecule type" value="Transcribed_RNA"/>
</dbReference>
<evidence type="ECO:0000313" key="1">
    <source>
        <dbReference type="EMBL" id="CAG6669743.1"/>
    </source>
</evidence>
<reference evidence="1" key="1">
    <citation type="submission" date="2021-05" db="EMBL/GenBank/DDBJ databases">
        <authorList>
            <person name="Alioto T."/>
            <person name="Alioto T."/>
            <person name="Gomez Garrido J."/>
        </authorList>
    </citation>
    <scope>NUCLEOTIDE SEQUENCE</scope>
</reference>
<protein>
    <submittedName>
        <fullName evidence="1">Uncharacterized protein</fullName>
    </submittedName>
</protein>
<proteinExistence type="predicted"/>
<name>A0A8D8SHD4_9HEMI</name>